<gene>
    <name evidence="1" type="ORF">K443DRAFT_675843</name>
</gene>
<dbReference type="AlphaFoldDB" id="A0A0C9WXW0"/>
<keyword evidence="2" id="KW-1185">Reference proteome</keyword>
<reference evidence="2" key="2">
    <citation type="submission" date="2015-01" db="EMBL/GenBank/DDBJ databases">
        <title>Evolutionary Origins and Diversification of the Mycorrhizal Mutualists.</title>
        <authorList>
            <consortium name="DOE Joint Genome Institute"/>
            <consortium name="Mycorrhizal Genomics Consortium"/>
            <person name="Kohler A."/>
            <person name="Kuo A."/>
            <person name="Nagy L.G."/>
            <person name="Floudas D."/>
            <person name="Copeland A."/>
            <person name="Barry K.W."/>
            <person name="Cichocki N."/>
            <person name="Veneault-Fourrey C."/>
            <person name="LaButti K."/>
            <person name="Lindquist E.A."/>
            <person name="Lipzen A."/>
            <person name="Lundell T."/>
            <person name="Morin E."/>
            <person name="Murat C."/>
            <person name="Riley R."/>
            <person name="Ohm R."/>
            <person name="Sun H."/>
            <person name="Tunlid A."/>
            <person name="Henrissat B."/>
            <person name="Grigoriev I.V."/>
            <person name="Hibbett D.S."/>
            <person name="Martin F."/>
        </authorList>
    </citation>
    <scope>NUCLEOTIDE SEQUENCE [LARGE SCALE GENOMIC DNA]</scope>
    <source>
        <strain evidence="2">LaAM-08-1</strain>
    </source>
</reference>
<name>A0A0C9WXW0_9AGAR</name>
<accession>A0A0C9WXW0</accession>
<evidence type="ECO:0000313" key="2">
    <source>
        <dbReference type="Proteomes" id="UP000054477"/>
    </source>
</evidence>
<reference evidence="1 2" key="1">
    <citation type="submission" date="2014-04" db="EMBL/GenBank/DDBJ databases">
        <authorList>
            <consortium name="DOE Joint Genome Institute"/>
            <person name="Kuo A."/>
            <person name="Kohler A."/>
            <person name="Nagy L.G."/>
            <person name="Floudas D."/>
            <person name="Copeland A."/>
            <person name="Barry K.W."/>
            <person name="Cichocki N."/>
            <person name="Veneault-Fourrey C."/>
            <person name="LaButti K."/>
            <person name="Lindquist E.A."/>
            <person name="Lipzen A."/>
            <person name="Lundell T."/>
            <person name="Morin E."/>
            <person name="Murat C."/>
            <person name="Sun H."/>
            <person name="Tunlid A."/>
            <person name="Henrissat B."/>
            <person name="Grigoriev I.V."/>
            <person name="Hibbett D.S."/>
            <person name="Martin F."/>
            <person name="Nordberg H.P."/>
            <person name="Cantor M.N."/>
            <person name="Hua S.X."/>
        </authorList>
    </citation>
    <scope>NUCLEOTIDE SEQUENCE [LARGE SCALE GENOMIC DNA]</scope>
    <source>
        <strain evidence="1 2">LaAM-08-1</strain>
    </source>
</reference>
<protein>
    <submittedName>
        <fullName evidence="1">Uncharacterized protein</fullName>
    </submittedName>
</protein>
<dbReference type="Proteomes" id="UP000054477">
    <property type="component" value="Unassembled WGS sequence"/>
</dbReference>
<dbReference type="EMBL" id="KN838568">
    <property type="protein sequence ID" value="KIK04585.1"/>
    <property type="molecule type" value="Genomic_DNA"/>
</dbReference>
<sequence>MTTPVFVPVRAERGCSPEHALEFCVACGKLHRGRLEEYQAAGLIEQVLHKNDDFKLKF</sequence>
<organism evidence="1 2">
    <name type="scientific">Laccaria amethystina LaAM-08-1</name>
    <dbReference type="NCBI Taxonomy" id="1095629"/>
    <lineage>
        <taxon>Eukaryota</taxon>
        <taxon>Fungi</taxon>
        <taxon>Dikarya</taxon>
        <taxon>Basidiomycota</taxon>
        <taxon>Agaricomycotina</taxon>
        <taxon>Agaricomycetes</taxon>
        <taxon>Agaricomycetidae</taxon>
        <taxon>Agaricales</taxon>
        <taxon>Agaricineae</taxon>
        <taxon>Hydnangiaceae</taxon>
        <taxon>Laccaria</taxon>
    </lineage>
</organism>
<dbReference type="HOGENOM" id="CLU_2979445_0_0_1"/>
<proteinExistence type="predicted"/>
<evidence type="ECO:0000313" key="1">
    <source>
        <dbReference type="EMBL" id="KIK04585.1"/>
    </source>
</evidence>
<dbReference type="OrthoDB" id="775571at2759"/>